<comment type="caution">
    <text evidence="3">The sequence shown here is derived from an EMBL/GenBank/DDBJ whole genome shotgun (WGS) entry which is preliminary data.</text>
</comment>
<keyword evidence="4" id="KW-1185">Reference proteome</keyword>
<evidence type="ECO:0000313" key="3">
    <source>
        <dbReference type="EMBL" id="OAF68712.1"/>
    </source>
</evidence>
<keyword evidence="2" id="KW-0472">Membrane</keyword>
<protein>
    <submittedName>
        <fullName evidence="3">Uncharacterized protein</fullName>
    </submittedName>
</protein>
<evidence type="ECO:0000313" key="4">
    <source>
        <dbReference type="Proteomes" id="UP000078046"/>
    </source>
</evidence>
<evidence type="ECO:0000256" key="1">
    <source>
        <dbReference type="SAM" id="MobiDB-lite"/>
    </source>
</evidence>
<dbReference type="EMBL" id="LWCA01000400">
    <property type="protein sequence ID" value="OAF68712.1"/>
    <property type="molecule type" value="Genomic_DNA"/>
</dbReference>
<name>A0A177B4Q5_9BILA</name>
<gene>
    <name evidence="3" type="ORF">A3Q56_03550</name>
</gene>
<feature type="transmembrane region" description="Helical" evidence="2">
    <location>
        <begin position="74"/>
        <end position="92"/>
    </location>
</feature>
<feature type="region of interest" description="Disordered" evidence="1">
    <location>
        <begin position="49"/>
        <end position="68"/>
    </location>
</feature>
<organism evidence="3 4">
    <name type="scientific">Intoshia linei</name>
    <dbReference type="NCBI Taxonomy" id="1819745"/>
    <lineage>
        <taxon>Eukaryota</taxon>
        <taxon>Metazoa</taxon>
        <taxon>Spiralia</taxon>
        <taxon>Lophotrochozoa</taxon>
        <taxon>Mesozoa</taxon>
        <taxon>Orthonectida</taxon>
        <taxon>Rhopaluridae</taxon>
        <taxon>Intoshia</taxon>
    </lineage>
</organism>
<proteinExistence type="predicted"/>
<dbReference type="Proteomes" id="UP000078046">
    <property type="component" value="Unassembled WGS sequence"/>
</dbReference>
<reference evidence="3 4" key="1">
    <citation type="submission" date="2016-04" db="EMBL/GenBank/DDBJ databases">
        <title>The genome of Intoshia linei affirms orthonectids as highly simplified spiralians.</title>
        <authorList>
            <person name="Mikhailov K.V."/>
            <person name="Slusarev G.S."/>
            <person name="Nikitin M.A."/>
            <person name="Logacheva M.D."/>
            <person name="Penin A."/>
            <person name="Aleoshin V."/>
            <person name="Panchin Y.V."/>
        </authorList>
    </citation>
    <scope>NUCLEOTIDE SEQUENCE [LARGE SCALE GENOMIC DNA]</scope>
    <source>
        <strain evidence="3">Intl2013</strain>
        <tissue evidence="3">Whole animal</tissue>
    </source>
</reference>
<feature type="compositionally biased region" description="Basic and acidic residues" evidence="1">
    <location>
        <begin position="57"/>
        <end position="68"/>
    </location>
</feature>
<accession>A0A177B4Q5</accession>
<keyword evidence="2" id="KW-0812">Transmembrane</keyword>
<dbReference type="AlphaFoldDB" id="A0A177B4Q5"/>
<sequence length="99" mass="11536">MDLSNKIAKKMENSCLNESRQILNKIKNIISPLKKPKIDSKKRSYNYDDNELITDDSSDRPHSPDDKRKSLSNFYIMAVIFNALSLKTRFLYNTCRFTG</sequence>
<keyword evidence="2" id="KW-1133">Transmembrane helix</keyword>
<evidence type="ECO:0000256" key="2">
    <source>
        <dbReference type="SAM" id="Phobius"/>
    </source>
</evidence>